<dbReference type="SUPFAM" id="SSF48726">
    <property type="entry name" value="Immunoglobulin"/>
    <property type="match status" value="1"/>
</dbReference>
<evidence type="ECO:0000313" key="7">
    <source>
        <dbReference type="EMBL" id="GAB0195284.1"/>
    </source>
</evidence>
<dbReference type="AlphaFoldDB" id="A0ABC9XC85"/>
<evidence type="ECO:0000256" key="1">
    <source>
        <dbReference type="ARBA" id="ARBA00004370"/>
    </source>
</evidence>
<dbReference type="Gene3D" id="2.60.40.10">
    <property type="entry name" value="Immunoglobulins"/>
    <property type="match status" value="1"/>
</dbReference>
<keyword evidence="2" id="KW-0732">Signal</keyword>
<dbReference type="PANTHER" id="PTHR12080:SF59">
    <property type="entry name" value="HEPATIC AND GLIAL CELL ADHESION MOLECULE"/>
    <property type="match status" value="1"/>
</dbReference>
<keyword evidence="3" id="KW-0472">Membrane</keyword>
<comment type="caution">
    <text evidence="7">The sequence shown here is derived from an EMBL/GenBank/DDBJ whole genome shotgun (WGS) entry which is preliminary data.</text>
</comment>
<dbReference type="EMBL" id="BAAFJT010000012">
    <property type="protein sequence ID" value="GAB0195284.1"/>
    <property type="molecule type" value="Genomic_DNA"/>
</dbReference>
<dbReference type="Pfam" id="PF07686">
    <property type="entry name" value="V-set"/>
    <property type="match status" value="1"/>
</dbReference>
<dbReference type="Proteomes" id="UP001623348">
    <property type="component" value="Unassembled WGS sequence"/>
</dbReference>
<dbReference type="GO" id="GO:0016020">
    <property type="term" value="C:membrane"/>
    <property type="evidence" value="ECO:0007669"/>
    <property type="project" value="UniProtKB-SubCell"/>
</dbReference>
<feature type="domain" description="Immunoglobulin V-set" evidence="6">
    <location>
        <begin position="84"/>
        <end position="183"/>
    </location>
</feature>
<evidence type="ECO:0000256" key="4">
    <source>
        <dbReference type="ARBA" id="ARBA00023180"/>
    </source>
</evidence>
<name>A0ABC9XC85_GRUJA</name>
<comment type="subcellular location">
    <subcellularLocation>
        <location evidence="1">Membrane</location>
    </subcellularLocation>
</comment>
<protein>
    <recommendedName>
        <fullName evidence="6">Immunoglobulin V-set domain-containing protein</fullName>
    </recommendedName>
</protein>
<dbReference type="InterPro" id="IPR036179">
    <property type="entry name" value="Ig-like_dom_sf"/>
</dbReference>
<evidence type="ECO:0000259" key="6">
    <source>
        <dbReference type="Pfam" id="PF07686"/>
    </source>
</evidence>
<dbReference type="InterPro" id="IPR015631">
    <property type="entry name" value="CD2/SLAM_rcpt"/>
</dbReference>
<feature type="compositionally biased region" description="Polar residues" evidence="5">
    <location>
        <begin position="239"/>
        <end position="256"/>
    </location>
</feature>
<evidence type="ECO:0000256" key="5">
    <source>
        <dbReference type="SAM" id="MobiDB-lite"/>
    </source>
</evidence>
<evidence type="ECO:0000256" key="3">
    <source>
        <dbReference type="ARBA" id="ARBA00023136"/>
    </source>
</evidence>
<proteinExistence type="predicted"/>
<organism evidence="7 8">
    <name type="scientific">Grus japonensis</name>
    <name type="common">Japanese crane</name>
    <name type="synonym">Red-crowned crane</name>
    <dbReference type="NCBI Taxonomy" id="30415"/>
    <lineage>
        <taxon>Eukaryota</taxon>
        <taxon>Metazoa</taxon>
        <taxon>Chordata</taxon>
        <taxon>Craniata</taxon>
        <taxon>Vertebrata</taxon>
        <taxon>Euteleostomi</taxon>
        <taxon>Archelosauria</taxon>
        <taxon>Archosauria</taxon>
        <taxon>Dinosauria</taxon>
        <taxon>Saurischia</taxon>
        <taxon>Theropoda</taxon>
        <taxon>Coelurosauria</taxon>
        <taxon>Aves</taxon>
        <taxon>Neognathae</taxon>
        <taxon>Neoaves</taxon>
        <taxon>Gruiformes</taxon>
        <taxon>Gruidae</taxon>
        <taxon>Grus</taxon>
    </lineage>
</organism>
<feature type="region of interest" description="Disordered" evidence="5">
    <location>
        <begin position="239"/>
        <end position="265"/>
    </location>
</feature>
<evidence type="ECO:0000313" key="8">
    <source>
        <dbReference type="Proteomes" id="UP001623348"/>
    </source>
</evidence>
<accession>A0ABC9XC85</accession>
<keyword evidence="4" id="KW-0325">Glycoprotein</keyword>
<keyword evidence="8" id="KW-1185">Reference proteome</keyword>
<dbReference type="InterPro" id="IPR013783">
    <property type="entry name" value="Ig-like_fold"/>
</dbReference>
<gene>
    <name evidence="7" type="ORF">GRJ2_001993700</name>
</gene>
<dbReference type="PANTHER" id="PTHR12080">
    <property type="entry name" value="SIGNALING LYMPHOCYTIC ACTIVATION MOLECULE"/>
    <property type="match status" value="1"/>
</dbReference>
<evidence type="ECO:0000256" key="2">
    <source>
        <dbReference type="ARBA" id="ARBA00022729"/>
    </source>
</evidence>
<sequence length="265" mass="28499">MCSQTSPGLSQVVKSQQPGAAGLPAETYLHADLEVSTGAQFLTIVPSPRGKRDMSSLQGCCTLCSILLLLGGNLGVVVEIRQDLVNGTVGQSVLLPVSYTLSNASGFPLAIFWTFHNSSDRLTSCTVQNCSLGARGVPSDCFANCFTHATYHGRAELFPQNGSLLLRDLQLRDSGVYNVTFISSHQTWDITLTVHEQCRTPENPGPVTRVPCYIFGGCYCFILLLLQLCWCRAKSQEASNTGSRSVPGSESGQSRLQHGAALQPQ</sequence>
<reference evidence="7 8" key="1">
    <citation type="submission" date="2024-06" db="EMBL/GenBank/DDBJ databases">
        <title>The draft genome of Grus japonensis, version 3.</title>
        <authorList>
            <person name="Nabeshima K."/>
            <person name="Suzuki S."/>
            <person name="Onuma M."/>
        </authorList>
    </citation>
    <scope>NUCLEOTIDE SEQUENCE [LARGE SCALE GENOMIC DNA]</scope>
    <source>
        <strain evidence="7 8">451A</strain>
    </source>
</reference>
<dbReference type="InterPro" id="IPR013106">
    <property type="entry name" value="Ig_V-set"/>
</dbReference>